<feature type="transmembrane region" description="Helical" evidence="1">
    <location>
        <begin position="337"/>
        <end position="361"/>
    </location>
</feature>
<feature type="transmembrane region" description="Helical" evidence="1">
    <location>
        <begin position="274"/>
        <end position="293"/>
    </location>
</feature>
<proteinExistence type="predicted"/>
<dbReference type="AlphaFoldDB" id="A0A927D865"/>
<keyword evidence="3" id="KW-1185">Reference proteome</keyword>
<evidence type="ECO:0000313" key="2">
    <source>
        <dbReference type="EMBL" id="MBD3666201.1"/>
    </source>
</evidence>
<feature type="transmembrane region" description="Helical" evidence="1">
    <location>
        <begin position="313"/>
        <end position="330"/>
    </location>
</feature>
<organism evidence="2 3">
    <name type="scientific">Sulfitobacter aestuariivivens</name>
    <dbReference type="NCBI Taxonomy" id="2766981"/>
    <lineage>
        <taxon>Bacteria</taxon>
        <taxon>Pseudomonadati</taxon>
        <taxon>Pseudomonadota</taxon>
        <taxon>Alphaproteobacteria</taxon>
        <taxon>Rhodobacterales</taxon>
        <taxon>Roseobacteraceae</taxon>
        <taxon>Sulfitobacter</taxon>
    </lineage>
</organism>
<dbReference type="Proteomes" id="UP000635142">
    <property type="component" value="Unassembled WGS sequence"/>
</dbReference>
<accession>A0A927D865</accession>
<dbReference type="EMBL" id="JACTAG010000005">
    <property type="protein sequence ID" value="MBD3666201.1"/>
    <property type="molecule type" value="Genomic_DNA"/>
</dbReference>
<feature type="transmembrane region" description="Helical" evidence="1">
    <location>
        <begin position="249"/>
        <end position="267"/>
    </location>
</feature>
<feature type="transmembrane region" description="Helical" evidence="1">
    <location>
        <begin position="437"/>
        <end position="453"/>
    </location>
</feature>
<feature type="transmembrane region" description="Helical" evidence="1">
    <location>
        <begin position="411"/>
        <end position="431"/>
    </location>
</feature>
<dbReference type="RefSeq" id="WP_191077233.1">
    <property type="nucleotide sequence ID" value="NZ_JACTAG010000005.1"/>
</dbReference>
<reference evidence="2" key="1">
    <citation type="submission" date="2020-08" db="EMBL/GenBank/DDBJ databases">
        <title>Sulfitobacter aestuariivivens sp. nov., isolated from a tidal flat.</title>
        <authorList>
            <person name="Park S."/>
            <person name="Yoon J.-H."/>
        </authorList>
    </citation>
    <scope>NUCLEOTIDE SEQUENCE</scope>
    <source>
        <strain evidence="2">TSTF-M16</strain>
    </source>
</reference>
<keyword evidence="1" id="KW-0812">Transmembrane</keyword>
<feature type="transmembrane region" description="Helical" evidence="1">
    <location>
        <begin position="117"/>
        <end position="138"/>
    </location>
</feature>
<sequence length="625" mass="68679">MARGTRYRAPYSKIAWLLAILAAYILTRPYVGLYHDAVLYTAQALQQSGAADLSEDLFFRFGNQGNLVLFPYVQGWLTAQIGLGPALKLLTALQAFLWLFALAMLARTIYPERRNWLIAMAITVLMGAGYGIGVLSYAEGFVTPRPFAEAFGMMALAFALRDETRRALLALIVCTVCHPLVGLSVSGIWLTLAFVASIRLVTLVLLGLALIVAAAQAGVAPLSWLLETHDPVWGELLNKYRSLGFLSDWGWFPVLVHALNVVVLLIATRSRDHLIATVATATLQMGVLFIAINLVGADLLENRLISALQPWRVLAWVALFGNLLVLHLLVSKSARSAAFIILFMALAVNVVEHLTGVSHVFSTAMAPLVLLAYWTDRPGAFWRWFNALLAVLATVVVVALGGYVYVEFGDLLTDAIAQIVTALLIAATFLVKGRENTILLAGAAFIAAVIQFDRQSDRARFMESDTPMPQEVIETLQGDGIYWEDGAGLMWTKVRKPLFYSCKQRSGTLFYREQAIEHERRGQLLAPLNTFDFTQIPPGRCPAPADPDATGPADANAVKEVCKAVPELDHIVLHNPVEGLEMDRWDLPIGPEGQTVYHAACDPLRVEPPRALEDYDWYPGASRGR</sequence>
<gene>
    <name evidence="2" type="ORF">H9Q16_19885</name>
</gene>
<evidence type="ECO:0000256" key="1">
    <source>
        <dbReference type="SAM" id="Phobius"/>
    </source>
</evidence>
<feature type="transmembrane region" description="Helical" evidence="1">
    <location>
        <begin position="86"/>
        <end position="105"/>
    </location>
</feature>
<evidence type="ECO:0000313" key="3">
    <source>
        <dbReference type="Proteomes" id="UP000635142"/>
    </source>
</evidence>
<protein>
    <submittedName>
        <fullName evidence="2">Uncharacterized protein</fullName>
    </submittedName>
</protein>
<keyword evidence="1" id="KW-1133">Transmembrane helix</keyword>
<feature type="transmembrane region" description="Helical" evidence="1">
    <location>
        <begin position="381"/>
        <end position="404"/>
    </location>
</feature>
<feature type="transmembrane region" description="Helical" evidence="1">
    <location>
        <begin position="203"/>
        <end position="226"/>
    </location>
</feature>
<comment type="caution">
    <text evidence="2">The sequence shown here is derived from an EMBL/GenBank/DDBJ whole genome shotgun (WGS) entry which is preliminary data.</text>
</comment>
<feature type="transmembrane region" description="Helical" evidence="1">
    <location>
        <begin position="168"/>
        <end position="196"/>
    </location>
</feature>
<feature type="transmembrane region" description="Helical" evidence="1">
    <location>
        <begin position="12"/>
        <end position="31"/>
    </location>
</feature>
<name>A0A927D865_9RHOB</name>
<keyword evidence="1" id="KW-0472">Membrane</keyword>